<dbReference type="EMBL" id="OB792773">
    <property type="protein sequence ID" value="CAD7424275.1"/>
    <property type="molecule type" value="Genomic_DNA"/>
</dbReference>
<dbReference type="PROSITE" id="PS51700">
    <property type="entry name" value="SEPARIN"/>
    <property type="match status" value="1"/>
</dbReference>
<dbReference type="GO" id="GO:0005737">
    <property type="term" value="C:cytoplasm"/>
    <property type="evidence" value="ECO:0007669"/>
    <property type="project" value="TreeGrafter"/>
</dbReference>
<keyword evidence="3" id="KW-0378">Hydrolase</keyword>
<dbReference type="PANTHER" id="PTHR12792">
    <property type="entry name" value="EXTRA SPINDLE POLES 1-RELATED"/>
    <property type="match status" value="1"/>
</dbReference>
<organism evidence="6">
    <name type="scientific">Timema monikensis</name>
    <dbReference type="NCBI Taxonomy" id="170555"/>
    <lineage>
        <taxon>Eukaryota</taxon>
        <taxon>Metazoa</taxon>
        <taxon>Ecdysozoa</taxon>
        <taxon>Arthropoda</taxon>
        <taxon>Hexapoda</taxon>
        <taxon>Insecta</taxon>
        <taxon>Pterygota</taxon>
        <taxon>Neoptera</taxon>
        <taxon>Polyneoptera</taxon>
        <taxon>Phasmatodea</taxon>
        <taxon>Timematodea</taxon>
        <taxon>Timematoidea</taxon>
        <taxon>Timematidae</taxon>
        <taxon>Timema</taxon>
    </lineage>
</organism>
<evidence type="ECO:0000256" key="2">
    <source>
        <dbReference type="ARBA" id="ARBA00012489"/>
    </source>
</evidence>
<accession>A0A7R9HJ46</accession>
<evidence type="ECO:0000256" key="4">
    <source>
        <dbReference type="ARBA" id="ARBA00022829"/>
    </source>
</evidence>
<comment type="catalytic activity">
    <reaction evidence="1">
        <text>All bonds known to be hydrolyzed by this endopeptidase have arginine in P1 and an acidic residue in P4. P6 is often occupied by an acidic residue or by a hydroxy-amino-acid residue, the phosphorylation of which enhances cleavage.</text>
        <dbReference type="EC" id="3.4.22.49"/>
    </reaction>
</comment>
<protein>
    <recommendedName>
        <fullName evidence="2">separase</fullName>
        <ecNumber evidence="2">3.4.22.49</ecNumber>
    </recommendedName>
</protein>
<dbReference type="InterPro" id="IPR005314">
    <property type="entry name" value="Peptidase_C50"/>
</dbReference>
<name>A0A7R9HJ46_9NEOP</name>
<dbReference type="InterPro" id="IPR030397">
    <property type="entry name" value="SEPARIN_core_dom"/>
</dbReference>
<dbReference type="GO" id="GO:0005634">
    <property type="term" value="C:nucleus"/>
    <property type="evidence" value="ECO:0007669"/>
    <property type="project" value="InterPro"/>
</dbReference>
<dbReference type="AlphaFoldDB" id="A0A7R9HJ46"/>
<dbReference type="GO" id="GO:0005813">
    <property type="term" value="C:centrosome"/>
    <property type="evidence" value="ECO:0007669"/>
    <property type="project" value="TreeGrafter"/>
</dbReference>
<evidence type="ECO:0000256" key="3">
    <source>
        <dbReference type="ARBA" id="ARBA00022801"/>
    </source>
</evidence>
<dbReference type="PANTHER" id="PTHR12792:SF0">
    <property type="entry name" value="SEPARIN"/>
    <property type="match status" value="1"/>
</dbReference>
<dbReference type="Pfam" id="PF03568">
    <property type="entry name" value="Separin_C"/>
    <property type="match status" value="1"/>
</dbReference>
<dbReference type="GO" id="GO:0006508">
    <property type="term" value="P:proteolysis"/>
    <property type="evidence" value="ECO:0007669"/>
    <property type="project" value="InterPro"/>
</dbReference>
<dbReference type="GO" id="GO:0004197">
    <property type="term" value="F:cysteine-type endopeptidase activity"/>
    <property type="evidence" value="ECO:0007669"/>
    <property type="project" value="InterPro"/>
</dbReference>
<feature type="domain" description="Peptidase C50" evidence="5">
    <location>
        <begin position="326"/>
        <end position="422"/>
    </location>
</feature>
<sequence length="544" mass="62222">MLRRFLEQSYSRKEVDAFCFCHNAEIRDETHLNRNLVDFGGELQQDGINGVCKRLAELPKEWTVVQLTCGFNPLRRFGDPNQIQQATTLHITRLESEPYCVTVNLPASVGLFEELSNIIAHHKTQLQEFIHYPTKYWKAREEKNMRMNAIVRQLENAWMKEWRCLLAGKLVNDELSRKVESAVKERLLKTSQDKSVEDSTAGGDQVNYRRASRLLFQVVLAAAKLTFFEVKKIVASCMGVNIKSEECNILAEEIININKSITELETAKRHPLIIILDDQLEQFPWEMISLLSGHPVVRAYSLHMLHALYKVHEKDIKNGHVVSTNPELGNYIVNPDQNLNSMEERIKMSLVPRTPKWKGIFGVKPTSQQFKTALKDYDIFFYSGHGCGTKYLLGEDIQKIRVQAASLLFGCNSIGLTSLGRLVENWGTTQSYLIGCSPCIVGALWTVTDQDTDRFALNMLHHWLPPTEEMKKRMSLVEPKEKRPLRNEPSNLEFDLIKKTSSSWQQEPELLRALFLGRQGAKQFMTSAAFAAIGLPIKLHTEFD</sequence>
<evidence type="ECO:0000313" key="6">
    <source>
        <dbReference type="EMBL" id="CAD7424275.1"/>
    </source>
</evidence>
<dbReference type="GO" id="GO:0072686">
    <property type="term" value="C:mitotic spindle"/>
    <property type="evidence" value="ECO:0007669"/>
    <property type="project" value="TreeGrafter"/>
</dbReference>
<dbReference type="EC" id="3.4.22.49" evidence="2"/>
<gene>
    <name evidence="6" type="ORF">TMSB3V08_LOCUS1232</name>
</gene>
<dbReference type="GO" id="GO:0051307">
    <property type="term" value="P:meiotic chromosome separation"/>
    <property type="evidence" value="ECO:0007669"/>
    <property type="project" value="TreeGrafter"/>
</dbReference>
<evidence type="ECO:0000256" key="1">
    <source>
        <dbReference type="ARBA" id="ARBA00000451"/>
    </source>
</evidence>
<reference evidence="6" key="1">
    <citation type="submission" date="2020-11" db="EMBL/GenBank/DDBJ databases">
        <authorList>
            <person name="Tran Van P."/>
        </authorList>
    </citation>
    <scope>NUCLEOTIDE SEQUENCE</scope>
</reference>
<evidence type="ECO:0000259" key="5">
    <source>
        <dbReference type="PROSITE" id="PS51700"/>
    </source>
</evidence>
<keyword evidence="4" id="KW-0159">Chromosome partition</keyword>
<proteinExistence type="predicted"/>